<gene>
    <name evidence="2" type="ORF">RRG08_013073</name>
</gene>
<protein>
    <submittedName>
        <fullName evidence="2">Uncharacterized protein</fullName>
    </submittedName>
</protein>
<dbReference type="Proteomes" id="UP001283361">
    <property type="component" value="Unassembled WGS sequence"/>
</dbReference>
<evidence type="ECO:0000313" key="2">
    <source>
        <dbReference type="EMBL" id="KAK3778805.1"/>
    </source>
</evidence>
<comment type="caution">
    <text evidence="2">The sequence shown here is derived from an EMBL/GenBank/DDBJ whole genome shotgun (WGS) entry which is preliminary data.</text>
</comment>
<organism evidence="2 3">
    <name type="scientific">Elysia crispata</name>
    <name type="common">lettuce slug</name>
    <dbReference type="NCBI Taxonomy" id="231223"/>
    <lineage>
        <taxon>Eukaryota</taxon>
        <taxon>Metazoa</taxon>
        <taxon>Spiralia</taxon>
        <taxon>Lophotrochozoa</taxon>
        <taxon>Mollusca</taxon>
        <taxon>Gastropoda</taxon>
        <taxon>Heterobranchia</taxon>
        <taxon>Euthyneura</taxon>
        <taxon>Panpulmonata</taxon>
        <taxon>Sacoglossa</taxon>
        <taxon>Placobranchoidea</taxon>
        <taxon>Plakobranchidae</taxon>
        <taxon>Elysia</taxon>
    </lineage>
</organism>
<dbReference type="EMBL" id="JAWDGP010002895">
    <property type="protein sequence ID" value="KAK3778805.1"/>
    <property type="molecule type" value="Genomic_DNA"/>
</dbReference>
<dbReference type="PROSITE" id="PS51257">
    <property type="entry name" value="PROKAR_LIPOPROTEIN"/>
    <property type="match status" value="1"/>
</dbReference>
<evidence type="ECO:0000313" key="3">
    <source>
        <dbReference type="Proteomes" id="UP001283361"/>
    </source>
</evidence>
<evidence type="ECO:0000256" key="1">
    <source>
        <dbReference type="SAM" id="MobiDB-lite"/>
    </source>
</evidence>
<reference evidence="2" key="1">
    <citation type="journal article" date="2023" name="G3 (Bethesda)">
        <title>A reference genome for the long-term kleptoplast-retaining sea slug Elysia crispata morphotype clarki.</title>
        <authorList>
            <person name="Eastman K.E."/>
            <person name="Pendleton A.L."/>
            <person name="Shaikh M.A."/>
            <person name="Suttiyut T."/>
            <person name="Ogas R."/>
            <person name="Tomko P."/>
            <person name="Gavelis G."/>
            <person name="Widhalm J.R."/>
            <person name="Wisecaver J.H."/>
        </authorList>
    </citation>
    <scope>NUCLEOTIDE SEQUENCE</scope>
    <source>
        <strain evidence="2">ECLA1</strain>
    </source>
</reference>
<keyword evidence="3" id="KW-1185">Reference proteome</keyword>
<name>A0AAE1A055_9GAST</name>
<sequence>MGGRIVGISLQSMEFWESAGVQLVASSCPNTCWRELSPELFTQDCPARQKGSLAMRRINNGQEKRQNGSARSSNDGDVM</sequence>
<dbReference type="AlphaFoldDB" id="A0AAE1A055"/>
<proteinExistence type="predicted"/>
<accession>A0AAE1A055</accession>
<feature type="compositionally biased region" description="Polar residues" evidence="1">
    <location>
        <begin position="67"/>
        <end position="79"/>
    </location>
</feature>
<feature type="region of interest" description="Disordered" evidence="1">
    <location>
        <begin position="52"/>
        <end position="79"/>
    </location>
</feature>